<feature type="binding site" evidence="13">
    <location>
        <position position="96"/>
    </location>
    <ligand>
        <name>Ca(2+)</name>
        <dbReference type="ChEBI" id="CHEBI:29108"/>
        <label>1</label>
    </ligand>
</feature>
<dbReference type="FunFam" id="1.10.520.10:FF:000001">
    <property type="entry name" value="Peroxidase"/>
    <property type="match status" value="1"/>
</dbReference>
<dbReference type="PRINTS" id="PR00461">
    <property type="entry name" value="PLPEROXIDASE"/>
</dbReference>
<evidence type="ECO:0000256" key="12">
    <source>
        <dbReference type="PIRSR" id="PIRSR600823-2"/>
    </source>
</evidence>
<feature type="binding site" evidence="13">
    <location>
        <position position="112"/>
    </location>
    <ligand>
        <name>Ca(2+)</name>
        <dbReference type="ChEBI" id="CHEBI:29108"/>
        <label>1</label>
    </ligand>
</feature>
<keyword evidence="6 13" id="KW-0479">Metal-binding</keyword>
<keyword evidence="20" id="KW-1185">Reference proteome</keyword>
<dbReference type="PROSITE" id="PS00436">
    <property type="entry name" value="PEROXIDASE_2"/>
    <property type="match status" value="1"/>
</dbReference>
<feature type="active site" description="Proton acceptor" evidence="11">
    <location>
        <position position="90"/>
    </location>
</feature>
<feature type="chain" id="PRO_5039926423" description="peroxidase" evidence="17">
    <location>
        <begin position="24"/>
        <end position="215"/>
    </location>
</feature>
<evidence type="ECO:0000256" key="1">
    <source>
        <dbReference type="ARBA" id="ARBA00000189"/>
    </source>
</evidence>
<evidence type="ECO:0000256" key="13">
    <source>
        <dbReference type="PIRSR" id="PIRSR600823-3"/>
    </source>
</evidence>
<keyword evidence="7 13" id="KW-0106">Calcium</keyword>
<comment type="caution">
    <text evidence="19">The sequence shown here is derived from an EMBL/GenBank/DDBJ whole genome shotgun (WGS) entry which is preliminary data.</text>
</comment>
<feature type="binding site" evidence="13">
    <location>
        <position position="94"/>
    </location>
    <ligand>
        <name>Ca(2+)</name>
        <dbReference type="ChEBI" id="CHEBI:29108"/>
        <label>1</label>
    </ligand>
</feature>
<dbReference type="Gramene" id="mRNA:HanXRQr2_Chr09g0406901">
    <property type="protein sequence ID" value="mRNA:HanXRQr2_Chr09g0406901"/>
    <property type="gene ID" value="HanXRQr2_Chr09g0406901"/>
</dbReference>
<comment type="catalytic activity">
    <reaction evidence="1">
        <text>2 a phenolic donor + H2O2 = 2 a phenolic radical donor + 2 H2O</text>
        <dbReference type="Rhea" id="RHEA:56136"/>
        <dbReference type="ChEBI" id="CHEBI:15377"/>
        <dbReference type="ChEBI" id="CHEBI:16240"/>
        <dbReference type="ChEBI" id="CHEBI:139520"/>
        <dbReference type="ChEBI" id="CHEBI:139521"/>
        <dbReference type="EC" id="1.11.1.7"/>
    </reaction>
</comment>
<feature type="signal peptide" evidence="17">
    <location>
        <begin position="1"/>
        <end position="23"/>
    </location>
</feature>
<dbReference type="Pfam" id="PF00141">
    <property type="entry name" value="peroxidase"/>
    <property type="match status" value="1"/>
</dbReference>
<dbReference type="GO" id="GO:0009505">
    <property type="term" value="C:plant-type cell wall"/>
    <property type="evidence" value="ECO:0000318"/>
    <property type="project" value="GO_Central"/>
</dbReference>
<feature type="domain" description="Plant heme peroxidase family profile" evidence="18">
    <location>
        <begin position="49"/>
        <end position="215"/>
    </location>
</feature>
<feature type="disulfide bond" evidence="15">
    <location>
        <begin position="92"/>
        <end position="97"/>
    </location>
</feature>
<dbReference type="GO" id="GO:0046872">
    <property type="term" value="F:metal ion binding"/>
    <property type="evidence" value="ECO:0007669"/>
    <property type="project" value="UniProtKB-KW"/>
</dbReference>
<reference evidence="19" key="2">
    <citation type="submission" date="2020-06" db="EMBL/GenBank/DDBJ databases">
        <title>Helianthus annuus Genome sequencing and assembly Release 2.</title>
        <authorList>
            <person name="Gouzy J."/>
            <person name="Langlade N."/>
            <person name="Munos S."/>
        </authorList>
    </citation>
    <scope>NUCLEOTIDE SEQUENCE</scope>
    <source>
        <tissue evidence="19">Leaves</tissue>
    </source>
</reference>
<keyword evidence="4 19" id="KW-0575">Peroxidase</keyword>
<reference evidence="19" key="1">
    <citation type="journal article" date="2017" name="Nature">
        <title>The sunflower genome provides insights into oil metabolism, flowering and Asterid evolution.</title>
        <authorList>
            <person name="Badouin H."/>
            <person name="Gouzy J."/>
            <person name="Grassa C.J."/>
            <person name="Murat F."/>
            <person name="Staton S.E."/>
            <person name="Cottret L."/>
            <person name="Lelandais-Briere C."/>
            <person name="Owens G.L."/>
            <person name="Carrere S."/>
            <person name="Mayjonade B."/>
            <person name="Legrand L."/>
            <person name="Gill N."/>
            <person name="Kane N.C."/>
            <person name="Bowers J.E."/>
            <person name="Hubner S."/>
            <person name="Bellec A."/>
            <person name="Berard A."/>
            <person name="Berges H."/>
            <person name="Blanchet N."/>
            <person name="Boniface M.C."/>
            <person name="Brunel D."/>
            <person name="Catrice O."/>
            <person name="Chaidir N."/>
            <person name="Claudel C."/>
            <person name="Donnadieu C."/>
            <person name="Faraut T."/>
            <person name="Fievet G."/>
            <person name="Helmstetter N."/>
            <person name="King M."/>
            <person name="Knapp S.J."/>
            <person name="Lai Z."/>
            <person name="Le Paslier M.C."/>
            <person name="Lippi Y."/>
            <person name="Lorenzon L."/>
            <person name="Mandel J.R."/>
            <person name="Marage G."/>
            <person name="Marchand G."/>
            <person name="Marquand E."/>
            <person name="Bret-Mestries E."/>
            <person name="Morien E."/>
            <person name="Nambeesan S."/>
            <person name="Nguyen T."/>
            <person name="Pegot-Espagnet P."/>
            <person name="Pouilly N."/>
            <person name="Raftis F."/>
            <person name="Sallet E."/>
            <person name="Schiex T."/>
            <person name="Thomas J."/>
            <person name="Vandecasteele C."/>
            <person name="Vares D."/>
            <person name="Vear F."/>
            <person name="Vautrin S."/>
            <person name="Crespi M."/>
            <person name="Mangin B."/>
            <person name="Burke J.M."/>
            <person name="Salse J."/>
            <person name="Munos S."/>
            <person name="Vincourt P."/>
            <person name="Rieseberg L.H."/>
            <person name="Langlade N.B."/>
        </authorList>
    </citation>
    <scope>NUCLEOTIDE SEQUENCE</scope>
    <source>
        <tissue evidence="19">Leaves</tissue>
    </source>
</reference>
<comment type="similarity">
    <text evidence="16">Belongs to the peroxidase family.</text>
</comment>
<evidence type="ECO:0000256" key="16">
    <source>
        <dbReference type="RuleBase" id="RU004241"/>
    </source>
</evidence>
<gene>
    <name evidence="19" type="ORF">HanXRQr2_Chr09g0406901</name>
</gene>
<evidence type="ECO:0000256" key="3">
    <source>
        <dbReference type="ARBA" id="ARBA00012313"/>
    </source>
</evidence>
<evidence type="ECO:0000256" key="8">
    <source>
        <dbReference type="ARBA" id="ARBA00023002"/>
    </source>
</evidence>
<evidence type="ECO:0000256" key="5">
    <source>
        <dbReference type="ARBA" id="ARBA00022617"/>
    </source>
</evidence>
<feature type="binding site" evidence="13">
    <location>
        <position position="91"/>
    </location>
    <ligand>
        <name>Ca(2+)</name>
        <dbReference type="ChEBI" id="CHEBI:29108"/>
        <label>1</label>
    </ligand>
</feature>
<evidence type="ECO:0000256" key="14">
    <source>
        <dbReference type="PIRSR" id="PIRSR600823-4"/>
    </source>
</evidence>
<dbReference type="PRINTS" id="PR00458">
    <property type="entry name" value="PEROXIDASE"/>
</dbReference>
<keyword evidence="9" id="KW-0408">Iron</keyword>
<accession>A0A9K3I8N9</accession>
<dbReference type="PANTHER" id="PTHR31388:SF284">
    <property type="entry name" value="PEROXIDASE"/>
    <property type="match status" value="1"/>
</dbReference>
<dbReference type="EC" id="1.11.1.7" evidence="3"/>
<feature type="site" description="Transition state stabilizer" evidence="14">
    <location>
        <position position="86"/>
    </location>
</feature>
<keyword evidence="10 15" id="KW-1015">Disulfide bond</keyword>
<dbReference type="GO" id="GO:0140825">
    <property type="term" value="F:lactoperoxidase activity"/>
    <property type="evidence" value="ECO:0007669"/>
    <property type="project" value="UniProtKB-EC"/>
</dbReference>
<name>A0A9K3I8N9_HELAN</name>
<evidence type="ECO:0000256" key="10">
    <source>
        <dbReference type="ARBA" id="ARBA00023157"/>
    </source>
</evidence>
<evidence type="ECO:0000313" key="19">
    <source>
        <dbReference type="EMBL" id="KAF5792519.1"/>
    </source>
</evidence>
<proteinExistence type="inferred from homology"/>
<feature type="binding site" evidence="13">
    <location>
        <position position="100"/>
    </location>
    <ligand>
        <name>Ca(2+)</name>
        <dbReference type="ChEBI" id="CHEBI:29108"/>
        <label>1</label>
    </ligand>
</feature>
<dbReference type="PROSITE" id="PS50873">
    <property type="entry name" value="PEROXIDASE_4"/>
    <property type="match status" value="1"/>
</dbReference>
<evidence type="ECO:0000259" key="18">
    <source>
        <dbReference type="PROSITE" id="PS50873"/>
    </source>
</evidence>
<dbReference type="AlphaFoldDB" id="A0A9K3I8N9"/>
<evidence type="ECO:0000256" key="15">
    <source>
        <dbReference type="PIRSR" id="PIRSR600823-5"/>
    </source>
</evidence>
<evidence type="ECO:0000256" key="11">
    <source>
        <dbReference type="PIRSR" id="PIRSR600823-1"/>
    </source>
</evidence>
<dbReference type="InterPro" id="IPR019794">
    <property type="entry name" value="Peroxidases_AS"/>
</dbReference>
<dbReference type="Gene3D" id="1.10.520.10">
    <property type="match status" value="1"/>
</dbReference>
<feature type="disulfide bond" evidence="15">
    <location>
        <begin position="59"/>
        <end position="139"/>
    </location>
</feature>
<feature type="binding site" evidence="12">
    <location>
        <position position="187"/>
    </location>
    <ligand>
        <name>substrate</name>
    </ligand>
</feature>
<dbReference type="SUPFAM" id="SSF48113">
    <property type="entry name" value="Heme-dependent peroxidases"/>
    <property type="match status" value="1"/>
</dbReference>
<comment type="cofactor">
    <cofactor evidence="2">
        <name>heme b</name>
        <dbReference type="ChEBI" id="CHEBI:60344"/>
    </cofactor>
</comment>
<dbReference type="InterPro" id="IPR002016">
    <property type="entry name" value="Haem_peroxidase"/>
</dbReference>
<dbReference type="GO" id="GO:0048658">
    <property type="term" value="P:anther wall tapetum development"/>
    <property type="evidence" value="ECO:0000318"/>
    <property type="project" value="GO_Central"/>
</dbReference>
<sequence length="215" mass="22740">MGSLLYAIFMLMVVLLSNSICIAFPGFNFGRIGGGGGDGPFGGGQGYPGLFPEFYSFSCPQANGIVMSVLESVIAEEPRMAASLLRLHFHDCFVQGCDASVLLDDSEVFASEKNSGPNSNSIRGFEVIDEIKSKLEEACPETVSCADILALAARGSTVLSGGPNWELPLGRRDATQASLGDSNNNLPPPNSTIQNLITLFRQQGLDEVDLVSLSG</sequence>
<evidence type="ECO:0000256" key="9">
    <source>
        <dbReference type="ARBA" id="ARBA00023004"/>
    </source>
</evidence>
<evidence type="ECO:0000256" key="4">
    <source>
        <dbReference type="ARBA" id="ARBA00022559"/>
    </source>
</evidence>
<dbReference type="GO" id="GO:0004601">
    <property type="term" value="F:peroxidase activity"/>
    <property type="evidence" value="ECO:0000318"/>
    <property type="project" value="GO_Central"/>
</dbReference>
<protein>
    <recommendedName>
        <fullName evidence="3">peroxidase</fullName>
        <ecNumber evidence="3">1.11.1.7</ecNumber>
    </recommendedName>
</protein>
<feature type="binding site" evidence="13">
    <location>
        <position position="98"/>
    </location>
    <ligand>
        <name>Ca(2+)</name>
        <dbReference type="ChEBI" id="CHEBI:29108"/>
        <label>1</label>
    </ligand>
</feature>
<dbReference type="GO" id="GO:0006979">
    <property type="term" value="P:response to oxidative stress"/>
    <property type="evidence" value="ECO:0007669"/>
    <property type="project" value="InterPro"/>
</dbReference>
<keyword evidence="5" id="KW-0349">Heme</keyword>
<evidence type="ECO:0000256" key="6">
    <source>
        <dbReference type="ARBA" id="ARBA00022723"/>
    </source>
</evidence>
<dbReference type="InterPro" id="IPR010255">
    <property type="entry name" value="Haem_peroxidase_sf"/>
</dbReference>
<dbReference type="PANTHER" id="PTHR31388">
    <property type="entry name" value="PEROXIDASE 72-RELATED"/>
    <property type="match status" value="1"/>
</dbReference>
<dbReference type="Gene3D" id="1.10.420.10">
    <property type="entry name" value="Peroxidase, domain 2"/>
    <property type="match status" value="1"/>
</dbReference>
<evidence type="ECO:0000256" key="2">
    <source>
        <dbReference type="ARBA" id="ARBA00001970"/>
    </source>
</evidence>
<comment type="cofactor">
    <cofactor evidence="13">
        <name>Ca(2+)</name>
        <dbReference type="ChEBI" id="CHEBI:29108"/>
    </cofactor>
    <text evidence="13">Binds 2 calcium ions per subunit.</text>
</comment>
<dbReference type="Proteomes" id="UP000215914">
    <property type="component" value="Unassembled WGS sequence"/>
</dbReference>
<keyword evidence="8 19" id="KW-0560">Oxidoreductase</keyword>
<keyword evidence="17" id="KW-0732">Signal</keyword>
<dbReference type="InterPro" id="IPR000823">
    <property type="entry name" value="Peroxidase_pln"/>
</dbReference>
<evidence type="ECO:0000313" key="20">
    <source>
        <dbReference type="Proteomes" id="UP000215914"/>
    </source>
</evidence>
<evidence type="ECO:0000256" key="7">
    <source>
        <dbReference type="ARBA" id="ARBA00022837"/>
    </source>
</evidence>
<dbReference type="GO" id="GO:0020037">
    <property type="term" value="F:heme binding"/>
    <property type="evidence" value="ECO:0007669"/>
    <property type="project" value="InterPro"/>
</dbReference>
<dbReference type="EMBL" id="MNCJ02000324">
    <property type="protein sequence ID" value="KAF5792519.1"/>
    <property type="molecule type" value="Genomic_DNA"/>
</dbReference>
<evidence type="ECO:0000256" key="17">
    <source>
        <dbReference type="SAM" id="SignalP"/>
    </source>
</evidence>
<organism evidence="19 20">
    <name type="scientific">Helianthus annuus</name>
    <name type="common">Common sunflower</name>
    <dbReference type="NCBI Taxonomy" id="4232"/>
    <lineage>
        <taxon>Eukaryota</taxon>
        <taxon>Viridiplantae</taxon>
        <taxon>Streptophyta</taxon>
        <taxon>Embryophyta</taxon>
        <taxon>Tracheophyta</taxon>
        <taxon>Spermatophyta</taxon>
        <taxon>Magnoliopsida</taxon>
        <taxon>eudicotyledons</taxon>
        <taxon>Gunneridae</taxon>
        <taxon>Pentapetalae</taxon>
        <taxon>asterids</taxon>
        <taxon>campanulids</taxon>
        <taxon>Asterales</taxon>
        <taxon>Asteraceae</taxon>
        <taxon>Asteroideae</taxon>
        <taxon>Heliantheae alliance</taxon>
        <taxon>Heliantheae</taxon>
        <taxon>Helianthus</taxon>
    </lineage>
</organism>